<keyword evidence="2 5" id="KW-0560">Oxidoreductase</keyword>
<organism evidence="5 6">
    <name type="scientific">Halomarina rubra</name>
    <dbReference type="NCBI Taxonomy" id="2071873"/>
    <lineage>
        <taxon>Archaea</taxon>
        <taxon>Methanobacteriati</taxon>
        <taxon>Methanobacteriota</taxon>
        <taxon>Stenosarchaea group</taxon>
        <taxon>Halobacteria</taxon>
        <taxon>Halobacteriales</taxon>
        <taxon>Natronomonadaceae</taxon>
        <taxon>Halomarina</taxon>
    </lineage>
</organism>
<dbReference type="InterPro" id="IPR057326">
    <property type="entry name" value="KR_dom"/>
</dbReference>
<comment type="caution">
    <text evidence="5">The sequence shown here is derived from an EMBL/GenBank/DDBJ whole genome shotgun (WGS) entry which is preliminary data.</text>
</comment>
<evidence type="ECO:0000256" key="1">
    <source>
        <dbReference type="ARBA" id="ARBA00006484"/>
    </source>
</evidence>
<accession>A0ABD6ATN1</accession>
<dbReference type="PANTHER" id="PTHR44196:SF1">
    <property type="entry name" value="DEHYDROGENASE_REDUCTASE SDR FAMILY MEMBER 7B"/>
    <property type="match status" value="1"/>
</dbReference>
<dbReference type="Pfam" id="PF00106">
    <property type="entry name" value="adh_short"/>
    <property type="match status" value="1"/>
</dbReference>
<dbReference type="InterPro" id="IPR002347">
    <property type="entry name" value="SDR_fam"/>
</dbReference>
<evidence type="ECO:0000259" key="4">
    <source>
        <dbReference type="SMART" id="SM00822"/>
    </source>
</evidence>
<dbReference type="EC" id="1.-.-.-" evidence="5"/>
<feature type="domain" description="Ketoreductase" evidence="4">
    <location>
        <begin position="8"/>
        <end position="191"/>
    </location>
</feature>
<sequence length="253" mass="26772">MSQDIGGSVAIVTGASSGIGAATAEALAAEGTNVVLAARREERLNELADAIEGSHDVETATVPTDVREEDAVEALVEATVERFGGLDLLVNNAGLARGSDVETMSTADYRTMMDTNVDGMFLTTRAALPHLRESGGVCVFVGSFAGQYPRPFNPVYAATKWWTRGFALSLAGQLEGEVAVTVVNPAAVRTEFSVGSSDDDAEFSTESFAEQFVPGEAVEPEEVADAIVFAAKQSPSMVAELDLYNRDKYELFS</sequence>
<dbReference type="RefSeq" id="WP_250872867.1">
    <property type="nucleotide sequence ID" value="NZ_JALXFV010000003.1"/>
</dbReference>
<reference evidence="5 6" key="1">
    <citation type="journal article" date="2019" name="Int. J. Syst. Evol. Microbiol.">
        <title>The Global Catalogue of Microorganisms (GCM) 10K type strain sequencing project: providing services to taxonomists for standard genome sequencing and annotation.</title>
        <authorList>
            <consortium name="The Broad Institute Genomics Platform"/>
            <consortium name="The Broad Institute Genome Sequencing Center for Infectious Disease"/>
            <person name="Wu L."/>
            <person name="Ma J."/>
        </authorList>
    </citation>
    <scope>NUCLEOTIDE SEQUENCE [LARGE SCALE GENOMIC DNA]</scope>
    <source>
        <strain evidence="5 6">CGMCC 1.12563</strain>
    </source>
</reference>
<evidence type="ECO:0000313" key="5">
    <source>
        <dbReference type="EMBL" id="MFD1512893.1"/>
    </source>
</evidence>
<keyword evidence="6" id="KW-1185">Reference proteome</keyword>
<dbReference type="SMART" id="SM00822">
    <property type="entry name" value="PKS_KR"/>
    <property type="match status" value="1"/>
</dbReference>
<comment type="similarity">
    <text evidence="1 3">Belongs to the short-chain dehydrogenases/reductases (SDR) family.</text>
</comment>
<dbReference type="CDD" id="cd05233">
    <property type="entry name" value="SDR_c"/>
    <property type="match status" value="1"/>
</dbReference>
<evidence type="ECO:0000313" key="6">
    <source>
        <dbReference type="Proteomes" id="UP001597187"/>
    </source>
</evidence>
<evidence type="ECO:0000256" key="2">
    <source>
        <dbReference type="ARBA" id="ARBA00023002"/>
    </source>
</evidence>
<dbReference type="AlphaFoldDB" id="A0ABD6ATN1"/>
<evidence type="ECO:0000256" key="3">
    <source>
        <dbReference type="RuleBase" id="RU000363"/>
    </source>
</evidence>
<dbReference type="EMBL" id="JBHUDC010000003">
    <property type="protein sequence ID" value="MFD1512893.1"/>
    <property type="molecule type" value="Genomic_DNA"/>
</dbReference>
<dbReference type="GO" id="GO:0016491">
    <property type="term" value="F:oxidoreductase activity"/>
    <property type="evidence" value="ECO:0007669"/>
    <property type="project" value="UniProtKB-KW"/>
</dbReference>
<dbReference type="FunFam" id="3.40.50.720:FF:000084">
    <property type="entry name" value="Short-chain dehydrogenase reductase"/>
    <property type="match status" value="1"/>
</dbReference>
<name>A0ABD6ATN1_9EURY</name>
<dbReference type="Proteomes" id="UP001597187">
    <property type="component" value="Unassembled WGS sequence"/>
</dbReference>
<dbReference type="PANTHER" id="PTHR44196">
    <property type="entry name" value="DEHYDROGENASE/REDUCTASE SDR FAMILY MEMBER 7B"/>
    <property type="match status" value="1"/>
</dbReference>
<protein>
    <submittedName>
        <fullName evidence="5">SDR family oxidoreductase</fullName>
        <ecNumber evidence="5">1.-.-.-</ecNumber>
    </submittedName>
</protein>
<gene>
    <name evidence="5" type="ORF">ACFSBT_06315</name>
</gene>
<dbReference type="Gene3D" id="3.40.50.720">
    <property type="entry name" value="NAD(P)-binding Rossmann-like Domain"/>
    <property type="match status" value="1"/>
</dbReference>
<dbReference type="SUPFAM" id="SSF51735">
    <property type="entry name" value="NAD(P)-binding Rossmann-fold domains"/>
    <property type="match status" value="1"/>
</dbReference>
<proteinExistence type="inferred from homology"/>
<dbReference type="PRINTS" id="PR00080">
    <property type="entry name" value="SDRFAMILY"/>
</dbReference>
<dbReference type="InterPro" id="IPR036291">
    <property type="entry name" value="NAD(P)-bd_dom_sf"/>
</dbReference>
<dbReference type="PRINTS" id="PR00081">
    <property type="entry name" value="GDHRDH"/>
</dbReference>